<dbReference type="OrthoDB" id="10681908at2759"/>
<organism evidence="4 5">
    <name type="scientific">Triparma columacea</name>
    <dbReference type="NCBI Taxonomy" id="722753"/>
    <lineage>
        <taxon>Eukaryota</taxon>
        <taxon>Sar</taxon>
        <taxon>Stramenopiles</taxon>
        <taxon>Ochrophyta</taxon>
        <taxon>Bolidophyceae</taxon>
        <taxon>Parmales</taxon>
        <taxon>Triparmaceae</taxon>
        <taxon>Triparma</taxon>
    </lineage>
</organism>
<keyword evidence="1" id="KW-0175">Coiled coil</keyword>
<evidence type="ECO:0000313" key="5">
    <source>
        <dbReference type="Proteomes" id="UP001165065"/>
    </source>
</evidence>
<proteinExistence type="predicted"/>
<evidence type="ECO:0000256" key="1">
    <source>
        <dbReference type="SAM" id="Coils"/>
    </source>
</evidence>
<evidence type="ECO:0000259" key="3">
    <source>
        <dbReference type="PROSITE" id="PS50106"/>
    </source>
</evidence>
<dbReference type="Gene3D" id="2.30.42.10">
    <property type="match status" value="1"/>
</dbReference>
<feature type="coiled-coil region" evidence="1">
    <location>
        <begin position="177"/>
        <end position="260"/>
    </location>
</feature>
<comment type="caution">
    <text evidence="4">The sequence shown here is derived from an EMBL/GenBank/DDBJ whole genome shotgun (WGS) entry which is preliminary data.</text>
</comment>
<dbReference type="SUPFAM" id="SSF48371">
    <property type="entry name" value="ARM repeat"/>
    <property type="match status" value="1"/>
</dbReference>
<reference evidence="5" key="1">
    <citation type="journal article" date="2023" name="Commun. Biol.">
        <title>Genome analysis of Parmales, the sister group of diatoms, reveals the evolutionary specialization of diatoms from phago-mixotrophs to photoautotrophs.</title>
        <authorList>
            <person name="Ban H."/>
            <person name="Sato S."/>
            <person name="Yoshikawa S."/>
            <person name="Yamada K."/>
            <person name="Nakamura Y."/>
            <person name="Ichinomiya M."/>
            <person name="Sato N."/>
            <person name="Blanc-Mathieu R."/>
            <person name="Endo H."/>
            <person name="Kuwata A."/>
            <person name="Ogata H."/>
        </authorList>
    </citation>
    <scope>NUCLEOTIDE SEQUENCE [LARGE SCALE GENOMIC DNA]</scope>
</reference>
<gene>
    <name evidence="4" type="ORF">TrCOL_g572</name>
</gene>
<feature type="region of interest" description="Disordered" evidence="2">
    <location>
        <begin position="98"/>
        <end position="122"/>
    </location>
</feature>
<dbReference type="PROSITE" id="PS50106">
    <property type="entry name" value="PDZ"/>
    <property type="match status" value="1"/>
</dbReference>
<dbReference type="Proteomes" id="UP001165065">
    <property type="component" value="Unassembled WGS sequence"/>
</dbReference>
<accession>A0A9W7GBT2</accession>
<dbReference type="InterPro" id="IPR001478">
    <property type="entry name" value="PDZ"/>
</dbReference>
<sequence length="1066" mass="115813">MTPSTSVFDPVINLEFNTFFVSSVDHDVVQAKQYLQDFFSSPPPPPPDQGVGNEVDKGLPFTRPFGDKGYSSALIERDLRIDVLEYELRVVKEDLRDARAAGGTQAEEDEGAGKAGEGEVSEEDLITLDGMVQGYLRGRGYKMSAVQMGVERVGGRGGGESGGLGGENGGRRLEDVYRFKVRDVEEKERQMKELEGARETAISLEGRIQALKTELESVKDASKVLEGRIREEEVKREEIVEANEREVEELSKELKAVRLEGKGEGEERAGKQIWPGNREDNVMASVLSRRLPLLCNLTPTDKRVSALGELMVSAIRYCGRISLRRSLVLGTMLMLKRPNKKERARIIELLEEAGEGGGGGMMEEVIVPAAMSIMEHQVEEIRVLAANVVGRFGGGCREGFRGKEIRERMEEVVRREKNKVVLKAIITAGKEILQTLPSSTIMPFISSSLHSPFDRSGSVISAASKVLADGMERWKEEGKLWEVMGVLVEAVTEESVNPSFVLNGLSIIQVSLPLLLELMDEEETRISTGDFMGGENDYKGGRYIGSIKGGGEDDKTNEEVNTRNRLEPKVVKWEGLKWCCTDLVDSMVSICRRPKLEVGVCREMAGEVVRKLCEEIDQDFGRIVVLPKILKNMGVHVKSFLPPNHPLITSTKSFPTLLQVLTSSSTGDILSVLTSPTSPPTEEEVVDDDVVSLYDCSTEFQTRVPLHISKNKNLGMSIFDLPYLTPLGTVGVGCKVEVIRNGEEAGIKGLKVGDRIVRIGGRVVDCVNELKDAVESVIKGGGGEVDFVVVRRKVEGRDGEGVMGLMCEGVAGSLGGEEIVHITKRIMEGVEVGIIPGGEKGARSGMSRMCKAVKGEVRARYLEEVAEMGRRGGGGQGVLAAGVLADCAVHCTGREAMELVLGGMVGILRAERTTIETLGAVVENMARLLLIFSAEGRGEVANGVLRTFEEIAENEGVPTEVGVKVAEGLVGFIPSVEVERKHGVVLDVLVKLSEGLGRGGEDEEREFGRAVLDCWGVFVNGPGGVGEGEILERVWRGLEAVKVGEGNLDANGRRALERIMGKVGLG</sequence>
<dbReference type="EMBL" id="BRYA01000147">
    <property type="protein sequence ID" value="GMI41314.1"/>
    <property type="molecule type" value="Genomic_DNA"/>
</dbReference>
<feature type="domain" description="PDZ" evidence="3">
    <location>
        <begin position="703"/>
        <end position="793"/>
    </location>
</feature>
<dbReference type="AlphaFoldDB" id="A0A9W7GBT2"/>
<dbReference type="InterPro" id="IPR036034">
    <property type="entry name" value="PDZ_sf"/>
</dbReference>
<dbReference type="InterPro" id="IPR016024">
    <property type="entry name" value="ARM-type_fold"/>
</dbReference>
<name>A0A9W7GBT2_9STRA</name>
<protein>
    <recommendedName>
        <fullName evidence="3">PDZ domain-containing protein</fullName>
    </recommendedName>
</protein>
<dbReference type="SUPFAM" id="SSF50156">
    <property type="entry name" value="PDZ domain-like"/>
    <property type="match status" value="1"/>
</dbReference>
<evidence type="ECO:0000313" key="4">
    <source>
        <dbReference type="EMBL" id="GMI41314.1"/>
    </source>
</evidence>
<evidence type="ECO:0000256" key="2">
    <source>
        <dbReference type="SAM" id="MobiDB-lite"/>
    </source>
</evidence>
<keyword evidence="5" id="KW-1185">Reference proteome</keyword>
<dbReference type="SMART" id="SM00228">
    <property type="entry name" value="PDZ"/>
    <property type="match status" value="1"/>
</dbReference>